<proteinExistence type="predicted"/>
<keyword evidence="2" id="KW-1185">Reference proteome</keyword>
<dbReference type="EMBL" id="SELH01000009">
    <property type="protein sequence ID" value="TWP30815.1"/>
    <property type="molecule type" value="Genomic_DNA"/>
</dbReference>
<reference evidence="1 2" key="1">
    <citation type="submission" date="2019-02" db="EMBL/GenBank/DDBJ databases">
        <title>Apibacter muscae sp. nov.: a novel member of the house fly microbiota.</title>
        <authorList>
            <person name="Park R."/>
        </authorList>
    </citation>
    <scope>NUCLEOTIDE SEQUENCE [LARGE SCALE GENOMIC DNA]</scope>
    <source>
        <strain evidence="1 2">AL1</strain>
    </source>
</reference>
<dbReference type="Proteomes" id="UP000319499">
    <property type="component" value="Unassembled WGS sequence"/>
</dbReference>
<name>A0A563DKQ3_9FLAO</name>
<comment type="caution">
    <text evidence="1">The sequence shown here is derived from an EMBL/GenBank/DDBJ whole genome shotgun (WGS) entry which is preliminary data.</text>
</comment>
<evidence type="ECO:0000313" key="1">
    <source>
        <dbReference type="EMBL" id="TWP30815.1"/>
    </source>
</evidence>
<dbReference type="AlphaFoldDB" id="A0A563DKQ3"/>
<protein>
    <submittedName>
        <fullName evidence="1">Uncharacterized protein</fullName>
    </submittedName>
</protein>
<organism evidence="1 2">
    <name type="scientific">Apibacter muscae</name>
    <dbReference type="NCBI Taxonomy" id="2509004"/>
    <lineage>
        <taxon>Bacteria</taxon>
        <taxon>Pseudomonadati</taxon>
        <taxon>Bacteroidota</taxon>
        <taxon>Flavobacteriia</taxon>
        <taxon>Flavobacteriales</taxon>
        <taxon>Weeksellaceae</taxon>
        <taxon>Apibacter</taxon>
    </lineage>
</organism>
<gene>
    <name evidence="1" type="ORF">ETU09_00170</name>
</gene>
<evidence type="ECO:0000313" key="2">
    <source>
        <dbReference type="Proteomes" id="UP000319499"/>
    </source>
</evidence>
<dbReference type="OrthoDB" id="775526at2"/>
<accession>A0A563DKQ3</accession>
<sequence length="164" mass="19510">MNTQENFQSFNIECLNSKDSRIKAIINIWTNKEINPTIVDIDTKKPYTYQGIFEVTYIEYKDSENVSFLTKDIRKFEAFYKLYKQTENENIRMLIKGCSIENYMVKFLVNTLFTMKLEMGVRVDYSTPTIGIFEEEEDVNQIATVQEQKAYYHRWLKSIEGLPY</sequence>
<dbReference type="RefSeq" id="WP_146291085.1">
    <property type="nucleotide sequence ID" value="NZ_SELH01000009.1"/>
</dbReference>